<sequence>MNLISKEQARKWGAGMMAAGLLLGGGILPAGTSQAAAAKQVAKAEQSQVVLKWNGSITQQTGIYSGGKVWVPVSFLRDSLNMPVSYDKADKTYSIGKGNTLTKLMVSDYGISISVNNYFLGDYEGKSINNRLYVPFDLLTDYLGYKGDWNALSGRLNVMKQVQNAITIKTESYIKEREDAPIKLDYPQVSGLENAEAQKKINDMIKQTILKYAADAENQIANKSEDDRPYEFEGGYVVTYNQNGVLSLVTQQYGYTGGAHGMTFRNAFTFSLKDGKRLLLGDLFGANPNYKKELNAKLTKLFKADGGYLGGFTGLNTEKYFYLKEGKVVLFFQLYDYTAYAAGFPQFTFTFKEMLPDGSSPFAALK</sequence>
<dbReference type="Gene3D" id="3.30.565.40">
    <property type="entry name" value="Fervidobacterium nodosum Rt17-B1 like"/>
    <property type="match status" value="1"/>
</dbReference>
<dbReference type="InterPro" id="IPR021729">
    <property type="entry name" value="DUF3298"/>
</dbReference>
<protein>
    <recommendedName>
        <fullName evidence="6">DUF4163 domain-containing protein</fullName>
    </recommendedName>
</protein>
<reference evidence="4" key="1">
    <citation type="submission" date="2022-01" db="EMBL/GenBank/DDBJ databases">
        <authorList>
            <person name="Criscuolo A."/>
        </authorList>
    </citation>
    <scope>NUCLEOTIDE SEQUENCE</scope>
    <source>
        <strain evidence="4">CIP111892</strain>
    </source>
</reference>
<dbReference type="InterPro" id="IPR037126">
    <property type="entry name" value="PdaC/RsiV-like_sf"/>
</dbReference>
<dbReference type="Proteomes" id="UP000838324">
    <property type="component" value="Unassembled WGS sequence"/>
</dbReference>
<proteinExistence type="predicted"/>
<organism evidence="4 5">
    <name type="scientific">Paenibacillus auburnensis</name>
    <dbReference type="NCBI Taxonomy" id="2905649"/>
    <lineage>
        <taxon>Bacteria</taxon>
        <taxon>Bacillati</taxon>
        <taxon>Bacillota</taxon>
        <taxon>Bacilli</taxon>
        <taxon>Bacillales</taxon>
        <taxon>Paenibacillaceae</taxon>
        <taxon>Paenibacillus</taxon>
    </lineage>
</organism>
<feature type="domain" description="Copper amine oxidase-like N-terminal" evidence="1">
    <location>
        <begin position="63"/>
        <end position="151"/>
    </location>
</feature>
<evidence type="ECO:0000259" key="3">
    <source>
        <dbReference type="Pfam" id="PF13739"/>
    </source>
</evidence>
<dbReference type="EMBL" id="CAKMMG010000009">
    <property type="protein sequence ID" value="CAH1218858.1"/>
    <property type="molecule type" value="Genomic_DNA"/>
</dbReference>
<dbReference type="Gene3D" id="3.90.640.20">
    <property type="entry name" value="Heat-shock cognate protein, ATPase"/>
    <property type="match status" value="1"/>
</dbReference>
<keyword evidence="5" id="KW-1185">Reference proteome</keyword>
<name>A0ABN8H2G7_9BACL</name>
<dbReference type="Pfam" id="PF11738">
    <property type="entry name" value="DUF3298"/>
    <property type="match status" value="1"/>
</dbReference>
<dbReference type="Pfam" id="PF13739">
    <property type="entry name" value="PdaC"/>
    <property type="match status" value="1"/>
</dbReference>
<evidence type="ECO:0000259" key="2">
    <source>
        <dbReference type="Pfam" id="PF11738"/>
    </source>
</evidence>
<dbReference type="InterPro" id="IPR025303">
    <property type="entry name" value="PdaC"/>
</dbReference>
<evidence type="ECO:0000313" key="4">
    <source>
        <dbReference type="EMBL" id="CAH1218858.1"/>
    </source>
</evidence>
<dbReference type="RefSeq" id="WP_236336475.1">
    <property type="nucleotide sequence ID" value="NZ_CAKMMG010000009.1"/>
</dbReference>
<evidence type="ECO:0008006" key="6">
    <source>
        <dbReference type="Google" id="ProtNLM"/>
    </source>
</evidence>
<comment type="caution">
    <text evidence="4">The sequence shown here is derived from an EMBL/GenBank/DDBJ whole genome shotgun (WGS) entry which is preliminary data.</text>
</comment>
<dbReference type="SUPFAM" id="SSF55383">
    <property type="entry name" value="Copper amine oxidase, domain N"/>
    <property type="match status" value="1"/>
</dbReference>
<accession>A0ABN8H2G7</accession>
<feature type="domain" description="Deacetylase PdaC" evidence="3">
    <location>
        <begin position="181"/>
        <end position="263"/>
    </location>
</feature>
<gene>
    <name evidence="4" type="ORF">PAECIP111892_04617</name>
</gene>
<dbReference type="Pfam" id="PF07833">
    <property type="entry name" value="Cu_amine_oxidN1"/>
    <property type="match status" value="1"/>
</dbReference>
<evidence type="ECO:0000259" key="1">
    <source>
        <dbReference type="Pfam" id="PF07833"/>
    </source>
</evidence>
<dbReference type="InterPro" id="IPR036582">
    <property type="entry name" value="Mao_N_sf"/>
</dbReference>
<feature type="domain" description="DUF3298" evidence="2">
    <location>
        <begin position="282"/>
        <end position="351"/>
    </location>
</feature>
<evidence type="ECO:0000313" key="5">
    <source>
        <dbReference type="Proteomes" id="UP000838324"/>
    </source>
</evidence>
<dbReference type="InterPro" id="IPR012854">
    <property type="entry name" value="Cu_amine_oxidase-like_N"/>
</dbReference>